<gene>
    <name evidence="3" type="ORF">EFB08_13295</name>
</gene>
<accession>A0A3M9MJZ6</accession>
<keyword evidence="3" id="KW-0540">Nuclease</keyword>
<dbReference type="OrthoDB" id="9803736at2"/>
<dbReference type="RefSeq" id="WP_123127442.1">
    <property type="nucleotide sequence ID" value="NZ_RJJD01000008.1"/>
</dbReference>
<dbReference type="GO" id="GO:0009307">
    <property type="term" value="P:DNA restriction-modification system"/>
    <property type="evidence" value="ECO:0007669"/>
    <property type="project" value="InterPro"/>
</dbReference>
<dbReference type="EMBL" id="RJJD01000008">
    <property type="protein sequence ID" value="RNI25816.1"/>
    <property type="molecule type" value="Genomic_DNA"/>
</dbReference>
<dbReference type="GO" id="GO:0015666">
    <property type="term" value="F:restriction endodeoxyribonuclease activity"/>
    <property type="evidence" value="ECO:0007669"/>
    <property type="project" value="TreeGrafter"/>
</dbReference>
<reference evidence="3 4" key="1">
    <citation type="submission" date="2018-11" db="EMBL/GenBank/DDBJ databases">
        <title>Rufibacter latericius sp. nov., isolated from water in Baiyang Lake.</title>
        <authorList>
            <person name="Yang Y."/>
        </authorList>
    </citation>
    <scope>NUCLEOTIDE SEQUENCE [LARGE SCALE GENOMIC DNA]</scope>
    <source>
        <strain evidence="3 4">R-22-1c-1</strain>
    </source>
</reference>
<sequence>MKNIEIPKFHETFNPILQVLSNGETIHTRELQNLVIQKFYSHLPGELLNEKTKSGELLINNRIAWGKSYLKKGGYIFYPIRGFVKITDKGANQKFNITLKEMEDDSSLFNFYSEEKSKKDSSIANIANLKEVKSSSPQDLIDSGFSQIESEVKNELLEKLKSIDPYYFEKVILKLLKKMGYGDFIETSKSSDGGIDGIINEDKLGLDKIYIQAKRFTENKVREKDIRNFIGAMGGDTNKGVFVTTSLFDKGAEQKARDAHHKIILIDGLKLVDLMHEFNVGIQIKSVYEVKQLDQDFFEEQ</sequence>
<dbReference type="InterPro" id="IPR007560">
    <property type="entry name" value="Restrct_endonuc_IV_Mrr"/>
</dbReference>
<dbReference type="Pfam" id="PF04471">
    <property type="entry name" value="Mrr_cat"/>
    <property type="match status" value="1"/>
</dbReference>
<keyword evidence="4" id="KW-1185">Reference proteome</keyword>
<feature type="domain" description="Restriction endonuclease type IV Mrr" evidence="1">
    <location>
        <begin position="160"/>
        <end position="275"/>
    </location>
</feature>
<dbReference type="AlphaFoldDB" id="A0A3M9MJZ6"/>
<evidence type="ECO:0000313" key="3">
    <source>
        <dbReference type="EMBL" id="RNI25816.1"/>
    </source>
</evidence>
<dbReference type="Proteomes" id="UP000272117">
    <property type="component" value="Unassembled WGS sequence"/>
</dbReference>
<organism evidence="3 4">
    <name type="scientific">Rufibacter latericius</name>
    <dbReference type="NCBI Taxonomy" id="2487040"/>
    <lineage>
        <taxon>Bacteria</taxon>
        <taxon>Pseudomonadati</taxon>
        <taxon>Bacteroidota</taxon>
        <taxon>Cytophagia</taxon>
        <taxon>Cytophagales</taxon>
        <taxon>Hymenobacteraceae</taxon>
        <taxon>Rufibacter</taxon>
    </lineage>
</organism>
<keyword evidence="3" id="KW-0255">Endonuclease</keyword>
<dbReference type="Pfam" id="PF14338">
    <property type="entry name" value="Mrr_N"/>
    <property type="match status" value="1"/>
</dbReference>
<dbReference type="InterPro" id="IPR025745">
    <property type="entry name" value="Mrr-like_N_dom"/>
</dbReference>
<dbReference type="PANTHER" id="PTHR30015">
    <property type="entry name" value="MRR RESTRICTION SYSTEM PROTEIN"/>
    <property type="match status" value="1"/>
</dbReference>
<keyword evidence="3" id="KW-0378">Hydrolase</keyword>
<evidence type="ECO:0000313" key="4">
    <source>
        <dbReference type="Proteomes" id="UP000272117"/>
    </source>
</evidence>
<name>A0A3M9MJZ6_9BACT</name>
<evidence type="ECO:0000259" key="1">
    <source>
        <dbReference type="Pfam" id="PF04471"/>
    </source>
</evidence>
<evidence type="ECO:0000259" key="2">
    <source>
        <dbReference type="Pfam" id="PF14338"/>
    </source>
</evidence>
<dbReference type="InterPro" id="IPR011335">
    <property type="entry name" value="Restrct_endonuc-II-like"/>
</dbReference>
<protein>
    <submittedName>
        <fullName evidence="3">Restriction endonuclease</fullName>
    </submittedName>
</protein>
<dbReference type="InterPro" id="IPR011856">
    <property type="entry name" value="tRNA_endonuc-like_dom_sf"/>
</dbReference>
<proteinExistence type="predicted"/>
<comment type="caution">
    <text evidence="3">The sequence shown here is derived from an EMBL/GenBank/DDBJ whole genome shotgun (WGS) entry which is preliminary data.</text>
</comment>
<dbReference type="GO" id="GO:0003677">
    <property type="term" value="F:DNA binding"/>
    <property type="evidence" value="ECO:0007669"/>
    <property type="project" value="InterPro"/>
</dbReference>
<dbReference type="PANTHER" id="PTHR30015:SF7">
    <property type="entry name" value="TYPE IV METHYL-DIRECTED RESTRICTION ENZYME ECOKMRR"/>
    <property type="match status" value="1"/>
</dbReference>
<dbReference type="SUPFAM" id="SSF52980">
    <property type="entry name" value="Restriction endonuclease-like"/>
    <property type="match status" value="1"/>
</dbReference>
<dbReference type="Gene3D" id="3.40.1350.10">
    <property type="match status" value="1"/>
</dbReference>
<dbReference type="InterPro" id="IPR052906">
    <property type="entry name" value="Type_IV_Methyl-Rstrct_Enzyme"/>
</dbReference>
<feature type="domain" description="Restriction system protein Mrr-like N-terminal" evidence="2">
    <location>
        <begin position="9"/>
        <end position="92"/>
    </location>
</feature>